<dbReference type="Proteomes" id="UP000008144">
    <property type="component" value="Chromosome 3"/>
</dbReference>
<dbReference type="FunFam" id="3.40.50.11350:FF:000007">
    <property type="entry name" value="Alpha-(1,6)-fucosyltransferase"/>
    <property type="match status" value="1"/>
</dbReference>
<dbReference type="AlphaFoldDB" id="H2XMA0"/>
<dbReference type="InterPro" id="IPR027350">
    <property type="entry name" value="GT23_dom"/>
</dbReference>
<feature type="domain" description="GT23" evidence="6">
    <location>
        <begin position="185"/>
        <end position="477"/>
    </location>
</feature>
<comment type="similarity">
    <text evidence="3">Belongs to the glycosyltransferase 23 family.</text>
</comment>
<evidence type="ECO:0000259" key="6">
    <source>
        <dbReference type="PROSITE" id="PS51659"/>
    </source>
</evidence>
<dbReference type="GeneTree" id="ENSGT00530000063737"/>
<keyword evidence="1 3" id="KW-0328">Glycosyltransferase</keyword>
<evidence type="ECO:0000256" key="5">
    <source>
        <dbReference type="SAM" id="Phobius"/>
    </source>
</evidence>
<evidence type="ECO:0000313" key="8">
    <source>
        <dbReference type="Proteomes" id="UP000008144"/>
    </source>
</evidence>
<dbReference type="CDD" id="cd11300">
    <property type="entry name" value="Fut8_like"/>
    <property type="match status" value="1"/>
</dbReference>
<keyword evidence="5" id="KW-1133">Transmembrane helix</keyword>
<keyword evidence="5" id="KW-0812">Transmembrane</keyword>
<dbReference type="PROSITE" id="PS51659">
    <property type="entry name" value="GT23"/>
    <property type="match status" value="1"/>
</dbReference>
<evidence type="ECO:0000256" key="4">
    <source>
        <dbReference type="SAM" id="MobiDB-lite"/>
    </source>
</evidence>
<organism evidence="7 8">
    <name type="scientific">Ciona intestinalis</name>
    <name type="common">Transparent sea squirt</name>
    <name type="synonym">Ascidia intestinalis</name>
    <dbReference type="NCBI Taxonomy" id="7719"/>
    <lineage>
        <taxon>Eukaryota</taxon>
        <taxon>Metazoa</taxon>
        <taxon>Chordata</taxon>
        <taxon>Tunicata</taxon>
        <taxon>Ascidiacea</taxon>
        <taxon>Phlebobranchia</taxon>
        <taxon>Cionidae</taxon>
        <taxon>Ciona</taxon>
    </lineage>
</organism>
<name>H2XMA0_CIOIN</name>
<evidence type="ECO:0000256" key="3">
    <source>
        <dbReference type="PROSITE-ProRule" id="PRU00992"/>
    </source>
</evidence>
<feature type="region of interest" description="Important for donor substrate binding" evidence="3">
    <location>
        <begin position="349"/>
        <end position="350"/>
    </location>
</feature>
<reference evidence="7" key="3">
    <citation type="submission" date="2025-08" db="UniProtKB">
        <authorList>
            <consortium name="Ensembl"/>
        </authorList>
    </citation>
    <scope>IDENTIFICATION</scope>
</reference>
<accession>H2XMA0</accession>
<keyword evidence="2 3" id="KW-0808">Transferase</keyword>
<dbReference type="EMBL" id="EAAA01001722">
    <property type="status" value="NOT_ANNOTATED_CDS"/>
    <property type="molecule type" value="Genomic_DNA"/>
</dbReference>
<proteinExistence type="inferred from homology"/>
<keyword evidence="5" id="KW-0472">Membrane</keyword>
<reference evidence="7" key="4">
    <citation type="submission" date="2025-09" db="UniProtKB">
        <authorList>
            <consortium name="Ensembl"/>
        </authorList>
    </citation>
    <scope>IDENTIFICATION</scope>
</reference>
<dbReference type="PANTHER" id="PTHR13132:SF29">
    <property type="entry name" value="ALPHA-(1,6)-FUCOSYLTRANSFERASE"/>
    <property type="match status" value="1"/>
</dbReference>
<evidence type="ECO:0000256" key="2">
    <source>
        <dbReference type="ARBA" id="ARBA00022679"/>
    </source>
</evidence>
<reference evidence="8" key="1">
    <citation type="journal article" date="2002" name="Science">
        <title>The draft genome of Ciona intestinalis: insights into chordate and vertebrate origins.</title>
        <authorList>
            <person name="Dehal P."/>
            <person name="Satou Y."/>
            <person name="Campbell R.K."/>
            <person name="Chapman J."/>
            <person name="Degnan B."/>
            <person name="De Tomaso A."/>
            <person name="Davidson B."/>
            <person name="Di Gregorio A."/>
            <person name="Gelpke M."/>
            <person name="Goodstein D.M."/>
            <person name="Harafuji N."/>
            <person name="Hastings K.E."/>
            <person name="Ho I."/>
            <person name="Hotta K."/>
            <person name="Huang W."/>
            <person name="Kawashima T."/>
            <person name="Lemaire P."/>
            <person name="Martinez D."/>
            <person name="Meinertzhagen I.A."/>
            <person name="Necula S."/>
            <person name="Nonaka M."/>
            <person name="Putnam N."/>
            <person name="Rash S."/>
            <person name="Saiga H."/>
            <person name="Satake M."/>
            <person name="Terry A."/>
            <person name="Yamada L."/>
            <person name="Wang H.G."/>
            <person name="Awazu S."/>
            <person name="Azumi K."/>
            <person name="Boore J."/>
            <person name="Branno M."/>
            <person name="Chin-Bow S."/>
            <person name="DeSantis R."/>
            <person name="Doyle S."/>
            <person name="Francino P."/>
            <person name="Keys D.N."/>
            <person name="Haga S."/>
            <person name="Hayashi H."/>
            <person name="Hino K."/>
            <person name="Imai K.S."/>
            <person name="Inaba K."/>
            <person name="Kano S."/>
            <person name="Kobayashi K."/>
            <person name="Kobayashi M."/>
            <person name="Lee B.I."/>
            <person name="Makabe K.W."/>
            <person name="Manohar C."/>
            <person name="Matassi G."/>
            <person name="Medina M."/>
            <person name="Mochizuki Y."/>
            <person name="Mount S."/>
            <person name="Morishita T."/>
            <person name="Miura S."/>
            <person name="Nakayama A."/>
            <person name="Nishizaka S."/>
            <person name="Nomoto H."/>
            <person name="Ohta F."/>
            <person name="Oishi K."/>
            <person name="Rigoutsos I."/>
            <person name="Sano M."/>
            <person name="Sasaki A."/>
            <person name="Sasakura Y."/>
            <person name="Shoguchi E."/>
            <person name="Shin-i T."/>
            <person name="Spagnuolo A."/>
            <person name="Stainier D."/>
            <person name="Suzuki M.M."/>
            <person name="Tassy O."/>
            <person name="Takatori N."/>
            <person name="Tokuoka M."/>
            <person name="Yagi K."/>
            <person name="Yoshizaki F."/>
            <person name="Wada S."/>
            <person name="Zhang C."/>
            <person name="Hyatt P.D."/>
            <person name="Larimer F."/>
            <person name="Detter C."/>
            <person name="Doggett N."/>
            <person name="Glavina T."/>
            <person name="Hawkins T."/>
            <person name="Richardson P."/>
            <person name="Lucas S."/>
            <person name="Kohara Y."/>
            <person name="Levine M."/>
            <person name="Satoh N."/>
            <person name="Rokhsar D.S."/>
        </authorList>
    </citation>
    <scope>NUCLEOTIDE SEQUENCE [LARGE SCALE GENOMIC DNA]</scope>
</reference>
<reference evidence="7" key="2">
    <citation type="journal article" date="2008" name="Genome Biol.">
        <title>Improved genome assembly and evidence-based global gene model set for the chordate Ciona intestinalis: new insight into intron and operon populations.</title>
        <authorList>
            <person name="Satou Y."/>
            <person name="Mineta K."/>
            <person name="Ogasawara M."/>
            <person name="Sasakura Y."/>
            <person name="Shoguchi E."/>
            <person name="Ueno K."/>
            <person name="Yamada L."/>
            <person name="Matsumoto J."/>
            <person name="Wasserscheid J."/>
            <person name="Dewar K."/>
            <person name="Wiley G.B."/>
            <person name="Macmil S.L."/>
            <person name="Roe B.A."/>
            <person name="Zeller R.W."/>
            <person name="Hastings K.E."/>
            <person name="Lemaire P."/>
            <person name="Lindquist E."/>
            <person name="Endo T."/>
            <person name="Hotta K."/>
            <person name="Inaba K."/>
        </authorList>
    </citation>
    <scope>NUCLEOTIDE SEQUENCE [LARGE SCALE GENOMIC DNA]</scope>
    <source>
        <strain evidence="7">wild type</strain>
    </source>
</reference>
<dbReference type="PANTHER" id="PTHR13132">
    <property type="entry name" value="ALPHA- 1,6 -FUCOSYLTRANSFERASE"/>
    <property type="match status" value="1"/>
</dbReference>
<evidence type="ECO:0000313" key="7">
    <source>
        <dbReference type="Ensembl" id="ENSCINP00000030783.1"/>
    </source>
</evidence>
<dbReference type="Gene3D" id="3.40.50.11350">
    <property type="match status" value="1"/>
</dbReference>
<sequence length="572" mass="65931">MAKYFYLKQTITTLTVITTCIVVLGYLKLIRYEEGKLIIHVHRANPNKATSNEQQHYVPSAPQTTLSTQTEEANRRKVSLKSDCQKLQPLDVHTKALVRNALEKAVQLKELFRHQSEKLKSDLNETVSILAYFERLSKPLENSLMNDLELLHNITSTDDHIELKELNEIAQSMIHRSQNPIDCRVSRKLHCSIKHTSCGFGCLMHDYGLCTFVAVGKSRCMQYDMKQLTAYPGISSMFKYTGNTCVNTSHFGESIEWRCALSKKPTLEEAEVIKMTIDGPYTSHSLFSPGTVPEKLLPRIERVHGDPRAWWIGHVMNYFLRPQQLVEDEFTSVKREIQFAHPIVGIHIRRRDKISEAPYYDLERYMDHVESWYGRYFMKHPSENVIRRVYLATDASEVVEEAKIRYPKYAFITALGKLFKESQNRQSASAVKCIWYDVLLLRDCDFAVVTFSSNVGRLVYELKQNSTSDQTYSVLSLDDRYHYWGEIGQVQFAIADHNPPSDILCKNTLTRAPMQEMRKWTCELELKAGDELVALPTLYHVYLSGGYNRRTKLHGLYPAHKVKDVVTPAPYP</sequence>
<feature type="region of interest" description="Disordered" evidence="4">
    <location>
        <begin position="49"/>
        <end position="69"/>
    </location>
</feature>
<protein>
    <recommendedName>
        <fullName evidence="6">GT23 domain-containing protein</fullName>
    </recommendedName>
</protein>
<keyword evidence="8" id="KW-1185">Reference proteome</keyword>
<dbReference type="Ensembl" id="ENSCINT00000037158.1">
    <property type="protein sequence ID" value="ENSCINP00000030783.1"/>
    <property type="gene ID" value="ENSCING00000019819.1"/>
</dbReference>
<dbReference type="InterPro" id="IPR045573">
    <property type="entry name" value="Fut8_N_cat"/>
</dbReference>
<feature type="transmembrane region" description="Helical" evidence="5">
    <location>
        <begin position="6"/>
        <end position="27"/>
    </location>
</feature>
<evidence type="ECO:0000256" key="1">
    <source>
        <dbReference type="ARBA" id="ARBA00022676"/>
    </source>
</evidence>
<dbReference type="GO" id="GO:0016758">
    <property type="term" value="F:hexosyltransferase activity"/>
    <property type="evidence" value="ECO:0007669"/>
    <property type="project" value="UniProtKB-UniRule"/>
</dbReference>
<dbReference type="Pfam" id="PF19745">
    <property type="entry name" value="FUT8_N_cat"/>
    <property type="match status" value="1"/>
</dbReference>